<evidence type="ECO:0000256" key="2">
    <source>
        <dbReference type="SAM" id="SignalP"/>
    </source>
</evidence>
<dbReference type="InterPro" id="IPR047589">
    <property type="entry name" value="DUF11_rpt"/>
</dbReference>
<feature type="signal peptide" evidence="2">
    <location>
        <begin position="1"/>
        <end position="25"/>
    </location>
</feature>
<dbReference type="Proteomes" id="UP000318878">
    <property type="component" value="Unassembled WGS sequence"/>
</dbReference>
<dbReference type="NCBIfam" id="TIGR01451">
    <property type="entry name" value="B_ant_repeat"/>
    <property type="match status" value="1"/>
</dbReference>
<gene>
    <name evidence="3" type="ORF">Enr8_12720</name>
</gene>
<sequence length="468" mass="50404" precursor="true">MKHRNLRQLALLGAALGLLTLPACKITDVKTVYGPTKPMSGVSFNEGQPAVAHPGEAPAPEMQPAAPQYAAARPQDVAPPQGQPPVDNPYAVQLTSGEQPIDMPPPQSYYQHTEPVPQQVASLPCRTGLCRPGFGGACGPGNCGPGGCGPYGCDPAMMATGQPMPCNSYDEWVCDGGDSHLHTKIGDDFSVRGLDIEDTVVHYDTLAGCREVAPSNKVCIYAPRFAAVRKIYGINAELTNQGPYANNANLGLQGQLNNGIPTNVNQPLQPVANLGPKNAQTFLDRTIGVELANRQVLVEFVREFQAFEDFNIIKAGIFDATEKLMLATSIQNAIAWTENQAVQVVIEGRKAHELDSEKGAQEAVLFDLDGKPCIRIVKLASKADAQPGDIVDFTLRFDNLGDQRVGNVTILDNLSPRLELVPDTAQCSVDADFLTLPNEKDSLLLRWEIKESLDIGQGGVIRFKCKVR</sequence>
<name>A0A5C5VPM4_9BACT</name>
<dbReference type="RefSeq" id="WP_146429731.1">
    <property type="nucleotide sequence ID" value="NZ_SJPF01000001.1"/>
</dbReference>
<feature type="chain" id="PRO_5022844238" evidence="2">
    <location>
        <begin position="26"/>
        <end position="468"/>
    </location>
</feature>
<dbReference type="OrthoDB" id="252486at2"/>
<evidence type="ECO:0000256" key="1">
    <source>
        <dbReference type="SAM" id="MobiDB-lite"/>
    </source>
</evidence>
<keyword evidence="4" id="KW-1185">Reference proteome</keyword>
<proteinExistence type="predicted"/>
<feature type="compositionally biased region" description="Low complexity" evidence="1">
    <location>
        <begin position="58"/>
        <end position="75"/>
    </location>
</feature>
<keyword evidence="2" id="KW-0732">Signal</keyword>
<reference evidence="3 4" key="1">
    <citation type="submission" date="2019-02" db="EMBL/GenBank/DDBJ databases">
        <title>Deep-cultivation of Planctomycetes and their phenomic and genomic characterization uncovers novel biology.</title>
        <authorList>
            <person name="Wiegand S."/>
            <person name="Jogler M."/>
            <person name="Boedeker C."/>
            <person name="Pinto D."/>
            <person name="Vollmers J."/>
            <person name="Rivas-Marin E."/>
            <person name="Kohn T."/>
            <person name="Peeters S.H."/>
            <person name="Heuer A."/>
            <person name="Rast P."/>
            <person name="Oberbeckmann S."/>
            <person name="Bunk B."/>
            <person name="Jeske O."/>
            <person name="Meyerdierks A."/>
            <person name="Storesund J.E."/>
            <person name="Kallscheuer N."/>
            <person name="Luecker S."/>
            <person name="Lage O.M."/>
            <person name="Pohl T."/>
            <person name="Merkel B.J."/>
            <person name="Hornburger P."/>
            <person name="Mueller R.-W."/>
            <person name="Bruemmer F."/>
            <person name="Labrenz M."/>
            <person name="Spormann A.M."/>
            <person name="Op Den Camp H."/>
            <person name="Overmann J."/>
            <person name="Amann R."/>
            <person name="Jetten M.S.M."/>
            <person name="Mascher T."/>
            <person name="Medema M.H."/>
            <person name="Devos D.P."/>
            <person name="Kaster A.-K."/>
            <person name="Ovreas L."/>
            <person name="Rohde M."/>
            <person name="Galperin M.Y."/>
            <person name="Jogler C."/>
        </authorList>
    </citation>
    <scope>NUCLEOTIDE SEQUENCE [LARGE SCALE GENOMIC DNA]</scope>
    <source>
        <strain evidence="3 4">Enr8</strain>
    </source>
</reference>
<organism evidence="3 4">
    <name type="scientific">Blastopirellula retiformator</name>
    <dbReference type="NCBI Taxonomy" id="2527970"/>
    <lineage>
        <taxon>Bacteria</taxon>
        <taxon>Pseudomonadati</taxon>
        <taxon>Planctomycetota</taxon>
        <taxon>Planctomycetia</taxon>
        <taxon>Pirellulales</taxon>
        <taxon>Pirellulaceae</taxon>
        <taxon>Blastopirellula</taxon>
    </lineage>
</organism>
<evidence type="ECO:0000313" key="4">
    <source>
        <dbReference type="Proteomes" id="UP000318878"/>
    </source>
</evidence>
<dbReference type="AlphaFoldDB" id="A0A5C5VPM4"/>
<comment type="caution">
    <text evidence="3">The sequence shown here is derived from an EMBL/GenBank/DDBJ whole genome shotgun (WGS) entry which is preliminary data.</text>
</comment>
<evidence type="ECO:0000313" key="3">
    <source>
        <dbReference type="EMBL" id="TWT39572.1"/>
    </source>
</evidence>
<dbReference type="EMBL" id="SJPF01000001">
    <property type="protein sequence ID" value="TWT39572.1"/>
    <property type="molecule type" value="Genomic_DNA"/>
</dbReference>
<accession>A0A5C5VPM4</accession>
<feature type="region of interest" description="Disordered" evidence="1">
    <location>
        <begin position="44"/>
        <end position="84"/>
    </location>
</feature>
<protein>
    <submittedName>
        <fullName evidence="3">Uncharacterized protein</fullName>
    </submittedName>
</protein>